<dbReference type="STRING" id="1884261.A0A5C3QTZ1"/>
<proteinExistence type="inferred from homology"/>
<keyword evidence="10" id="KW-1185">Reference proteome</keyword>
<evidence type="ECO:0000256" key="1">
    <source>
        <dbReference type="ARBA" id="ARBA00004186"/>
    </source>
</evidence>
<keyword evidence="5" id="KW-0498">Mitosis</keyword>
<accession>A0A5C3QTZ1</accession>
<keyword evidence="6" id="KW-0175">Coiled coil</keyword>
<dbReference type="GO" id="GO:0090307">
    <property type="term" value="P:mitotic spindle assembly"/>
    <property type="evidence" value="ECO:0007669"/>
    <property type="project" value="TreeGrafter"/>
</dbReference>
<dbReference type="GO" id="GO:0005876">
    <property type="term" value="C:spindle microtubule"/>
    <property type="evidence" value="ECO:0007669"/>
    <property type="project" value="TreeGrafter"/>
</dbReference>
<dbReference type="AlphaFoldDB" id="A0A5C3QTZ1"/>
<evidence type="ECO:0000256" key="2">
    <source>
        <dbReference type="ARBA" id="ARBA00009549"/>
    </source>
</evidence>
<evidence type="ECO:0000256" key="4">
    <source>
        <dbReference type="ARBA" id="ARBA00022701"/>
    </source>
</evidence>
<dbReference type="GO" id="GO:1990023">
    <property type="term" value="C:mitotic spindle midzone"/>
    <property type="evidence" value="ECO:0007669"/>
    <property type="project" value="TreeGrafter"/>
</dbReference>
<feature type="domain" description="TOG" evidence="8">
    <location>
        <begin position="1"/>
        <end position="266"/>
    </location>
</feature>
<dbReference type="OrthoDB" id="46159at2759"/>
<dbReference type="PANTHER" id="PTHR21567">
    <property type="entry name" value="CLASP"/>
    <property type="match status" value="1"/>
</dbReference>
<dbReference type="Pfam" id="PF12348">
    <property type="entry name" value="CLASP_N"/>
    <property type="match status" value="2"/>
</dbReference>
<feature type="domain" description="TOG" evidence="8">
    <location>
        <begin position="346"/>
        <end position="594"/>
    </location>
</feature>
<dbReference type="SUPFAM" id="SSF48371">
    <property type="entry name" value="ARM repeat"/>
    <property type="match status" value="1"/>
</dbReference>
<feature type="compositionally biased region" description="Polar residues" evidence="7">
    <location>
        <begin position="695"/>
        <end position="705"/>
    </location>
</feature>
<comment type="similarity">
    <text evidence="2">Belongs to the CLASP family.</text>
</comment>
<keyword evidence="3" id="KW-0132">Cell division</keyword>
<protein>
    <submittedName>
        <fullName evidence="9">Clasp N terminal-domain-containing protein</fullName>
    </submittedName>
</protein>
<organism evidence="9 10">
    <name type="scientific">Pterulicium gracile</name>
    <dbReference type="NCBI Taxonomy" id="1884261"/>
    <lineage>
        <taxon>Eukaryota</taxon>
        <taxon>Fungi</taxon>
        <taxon>Dikarya</taxon>
        <taxon>Basidiomycota</taxon>
        <taxon>Agaricomycotina</taxon>
        <taxon>Agaricomycetes</taxon>
        <taxon>Agaricomycetidae</taxon>
        <taxon>Agaricales</taxon>
        <taxon>Pleurotineae</taxon>
        <taxon>Pterulaceae</taxon>
        <taxon>Pterulicium</taxon>
    </lineage>
</organism>
<feature type="region of interest" description="Disordered" evidence="7">
    <location>
        <begin position="581"/>
        <end position="732"/>
    </location>
</feature>
<evidence type="ECO:0000259" key="8">
    <source>
        <dbReference type="SMART" id="SM01349"/>
    </source>
</evidence>
<keyword evidence="5" id="KW-0131">Cell cycle</keyword>
<feature type="compositionally biased region" description="Low complexity" evidence="7">
    <location>
        <begin position="600"/>
        <end position="616"/>
    </location>
</feature>
<evidence type="ECO:0000313" key="10">
    <source>
        <dbReference type="Proteomes" id="UP000305067"/>
    </source>
</evidence>
<evidence type="ECO:0000256" key="6">
    <source>
        <dbReference type="SAM" id="Coils"/>
    </source>
</evidence>
<dbReference type="InterPro" id="IPR011989">
    <property type="entry name" value="ARM-like"/>
</dbReference>
<dbReference type="SMART" id="SM01349">
    <property type="entry name" value="TOG"/>
    <property type="match status" value="2"/>
</dbReference>
<feature type="coiled-coil region" evidence="6">
    <location>
        <begin position="798"/>
        <end position="825"/>
    </location>
</feature>
<comment type="subcellular location">
    <subcellularLocation>
        <location evidence="1">Cytoplasm</location>
        <location evidence="1">Cytoskeleton</location>
        <location evidence="1">Spindle</location>
    </subcellularLocation>
</comment>
<feature type="compositionally biased region" description="Polar residues" evidence="7">
    <location>
        <begin position="721"/>
        <end position="732"/>
    </location>
</feature>
<dbReference type="GO" id="GO:0051301">
    <property type="term" value="P:cell division"/>
    <property type="evidence" value="ECO:0007669"/>
    <property type="project" value="UniProtKB-KW"/>
</dbReference>
<dbReference type="InterPro" id="IPR016024">
    <property type="entry name" value="ARM-type_fold"/>
</dbReference>
<dbReference type="Gene3D" id="1.25.10.10">
    <property type="entry name" value="Leucine-rich Repeat Variant"/>
    <property type="match status" value="2"/>
</dbReference>
<dbReference type="PANTHER" id="PTHR21567:SF9">
    <property type="entry name" value="CLIP-ASSOCIATING PROTEIN"/>
    <property type="match status" value="1"/>
</dbReference>
<sequence>MSNEKLLKLVNVLQSHDVDAKVDALAALQKEFEITAEVSDWESVLHSLKLCLHTSNQLLSAAALSTLLPYLSLLLNAQTPPGSSRSHASWPPQDPYILRQVFSAILTPGGVFERLGDRERPQLKARQIVVLLGEASSHCSPLPCTQSASKGREKNNETPMNIFERHLRELGLGSKVWKIREQSILILRDIRRAQSSFPLRSFVAQLVVCLEDTDAHVRDTTRQAVIEMFSTATEMARTDLKKEMTKKNVRKAIVDSVLNQLLSASANHAPQTLDDAPSRTKEYIPPSVALSNSRRPTASNSDDMIGNKSGTTPYRPASRSETSTPLATPAVDSVQVQPVYVTSTRDLETELAELVRPFEGKETEHNWPARERSILRIRGMLSGGVTVKYPDAFRLQLKDLLPITLKTLNSLRTTVCVNTCALYSELALHLGPMLEPHCDILLSNLLRLSNSTKKLFAQKSQAAVSALILHVSPNPRTIISLLHNTLQEKNVQSRTYATSHLREYLSIHAAGSRTSLEATGALDTLVKATRKALADPNPAVKETARDCFWLLQPLWPEKAIEIHSALDLIAQNQLDRACPHFDKGPILPAPSRPTKKTSVAAAIAASRARAKANAAAPPTSRPQAMSQPSVGVDHRVSSPAPINGRSQLESQGSPSPSRSSRTDTAHMRALSSSRSFQTPSPPNMLLVKSTLPHLSPSTDNRSGSPPQHIVSAPVHPVPTSAAENASPTHSSWAPALSTAQTVSDVDLQSSTPISVPVGPPIDHHPVVDLETNMATLRPHSDQQSSGGNIPPIPSSVVEEALRCRAEQAESAAERLLELVDQEEVDVVASVAHYEQTPVPSAHMFATPSTPKRKSITDNASSSILQQAALFQDSPLRTLGSAVSVADKSGNKSVDVLSTRQGETGWSARRLALLSHRPEIIPADVAQKQEQFGIDVDHIVTGDPHTDTFRRLIHFCSDTAPPTRRSTSSAPRGLLSNGLAVDNRGNGVVKLFDALLVYLAPEKPAELLEAGLILLWEILEHQFAEMDGREAEIFAVLLRVRYSADPHVLEATNMIRDTLIPKMEPVYGLTTMHASLRAFSAVRVGDSSNGVRYSTFAFGLIALGKFVLRLPPEVAEEELPRLKETLTASLNEKESLVVREAAAAAVIAAQLVMQDETQLFALLDGLADEKKNLLAYLFDKHSARPASSMQNGAGTGGRDKLQKEMKRLDRRTSLVARV</sequence>
<feature type="region of interest" description="Disordered" evidence="7">
    <location>
        <begin position="286"/>
        <end position="326"/>
    </location>
</feature>
<reference evidence="9 10" key="1">
    <citation type="journal article" date="2019" name="Nat. Ecol. Evol.">
        <title>Megaphylogeny resolves global patterns of mushroom evolution.</title>
        <authorList>
            <person name="Varga T."/>
            <person name="Krizsan K."/>
            <person name="Foldi C."/>
            <person name="Dima B."/>
            <person name="Sanchez-Garcia M."/>
            <person name="Sanchez-Ramirez S."/>
            <person name="Szollosi G.J."/>
            <person name="Szarkandi J.G."/>
            <person name="Papp V."/>
            <person name="Albert L."/>
            <person name="Andreopoulos W."/>
            <person name="Angelini C."/>
            <person name="Antonin V."/>
            <person name="Barry K.W."/>
            <person name="Bougher N.L."/>
            <person name="Buchanan P."/>
            <person name="Buyck B."/>
            <person name="Bense V."/>
            <person name="Catcheside P."/>
            <person name="Chovatia M."/>
            <person name="Cooper J."/>
            <person name="Damon W."/>
            <person name="Desjardin D."/>
            <person name="Finy P."/>
            <person name="Geml J."/>
            <person name="Haridas S."/>
            <person name="Hughes K."/>
            <person name="Justo A."/>
            <person name="Karasinski D."/>
            <person name="Kautmanova I."/>
            <person name="Kiss B."/>
            <person name="Kocsube S."/>
            <person name="Kotiranta H."/>
            <person name="LaButti K.M."/>
            <person name="Lechner B.E."/>
            <person name="Liimatainen K."/>
            <person name="Lipzen A."/>
            <person name="Lukacs Z."/>
            <person name="Mihaltcheva S."/>
            <person name="Morgado L.N."/>
            <person name="Niskanen T."/>
            <person name="Noordeloos M.E."/>
            <person name="Ohm R.A."/>
            <person name="Ortiz-Santana B."/>
            <person name="Ovrebo C."/>
            <person name="Racz N."/>
            <person name="Riley R."/>
            <person name="Savchenko A."/>
            <person name="Shiryaev A."/>
            <person name="Soop K."/>
            <person name="Spirin V."/>
            <person name="Szebenyi C."/>
            <person name="Tomsovsky M."/>
            <person name="Tulloss R.E."/>
            <person name="Uehling J."/>
            <person name="Grigoriev I.V."/>
            <person name="Vagvolgyi C."/>
            <person name="Papp T."/>
            <person name="Martin F.M."/>
            <person name="Miettinen O."/>
            <person name="Hibbett D.S."/>
            <person name="Nagy L.G."/>
        </authorList>
    </citation>
    <scope>NUCLEOTIDE SEQUENCE [LARGE SCALE GENOMIC DNA]</scope>
    <source>
        <strain evidence="9 10">CBS 309.79</strain>
    </source>
</reference>
<keyword evidence="4" id="KW-0493">Microtubule</keyword>
<dbReference type="Proteomes" id="UP000305067">
    <property type="component" value="Unassembled WGS sequence"/>
</dbReference>
<feature type="compositionally biased region" description="Polar residues" evidence="7">
    <location>
        <begin position="289"/>
        <end position="312"/>
    </location>
</feature>
<dbReference type="InterPro" id="IPR024395">
    <property type="entry name" value="CLASP_N_dom"/>
</dbReference>
<gene>
    <name evidence="9" type="ORF">BDV98DRAFT_562987</name>
</gene>
<evidence type="ECO:0000256" key="5">
    <source>
        <dbReference type="ARBA" id="ARBA00022776"/>
    </source>
</evidence>
<evidence type="ECO:0000313" key="9">
    <source>
        <dbReference type="EMBL" id="TFL04887.1"/>
    </source>
</evidence>
<dbReference type="EMBL" id="ML178818">
    <property type="protein sequence ID" value="TFL04887.1"/>
    <property type="molecule type" value="Genomic_DNA"/>
</dbReference>
<dbReference type="GO" id="GO:0005881">
    <property type="term" value="C:cytoplasmic microtubule"/>
    <property type="evidence" value="ECO:0007669"/>
    <property type="project" value="TreeGrafter"/>
</dbReference>
<dbReference type="GO" id="GO:0008017">
    <property type="term" value="F:microtubule binding"/>
    <property type="evidence" value="ECO:0007669"/>
    <property type="project" value="TreeGrafter"/>
</dbReference>
<name>A0A5C3QTZ1_9AGAR</name>
<dbReference type="GO" id="GO:0005815">
    <property type="term" value="C:microtubule organizing center"/>
    <property type="evidence" value="ECO:0007669"/>
    <property type="project" value="TreeGrafter"/>
</dbReference>
<evidence type="ECO:0000256" key="3">
    <source>
        <dbReference type="ARBA" id="ARBA00022618"/>
    </source>
</evidence>
<dbReference type="InterPro" id="IPR034085">
    <property type="entry name" value="TOG"/>
</dbReference>
<evidence type="ECO:0000256" key="7">
    <source>
        <dbReference type="SAM" id="MobiDB-lite"/>
    </source>
</evidence>